<keyword evidence="1" id="KW-0433">Leucine-rich repeat</keyword>
<feature type="region of interest" description="Disordered" evidence="3">
    <location>
        <begin position="451"/>
        <end position="480"/>
    </location>
</feature>
<dbReference type="InterPro" id="IPR003591">
    <property type="entry name" value="Leu-rich_rpt_typical-subtyp"/>
</dbReference>
<organism evidence="5">
    <name type="scientific">Dermatophagoides farinae</name>
    <name type="common">American house dust mite</name>
    <dbReference type="NCBI Taxonomy" id="6954"/>
    <lineage>
        <taxon>Eukaryota</taxon>
        <taxon>Metazoa</taxon>
        <taxon>Ecdysozoa</taxon>
        <taxon>Arthropoda</taxon>
        <taxon>Chelicerata</taxon>
        <taxon>Arachnida</taxon>
        <taxon>Acari</taxon>
        <taxon>Acariformes</taxon>
        <taxon>Sarcoptiformes</taxon>
        <taxon>Astigmata</taxon>
        <taxon>Psoroptidia</taxon>
        <taxon>Analgoidea</taxon>
        <taxon>Pyroglyphidae</taxon>
        <taxon>Dermatophagoidinae</taxon>
        <taxon>Dermatophagoides</taxon>
    </lineage>
</organism>
<reference evidence="5" key="1">
    <citation type="submission" date="2020-06" db="EMBL/GenBank/DDBJ databases">
        <authorList>
            <person name="Ji K."/>
            <person name="Li J."/>
        </authorList>
    </citation>
    <scope>NUCLEOTIDE SEQUENCE</scope>
    <source>
        <strain evidence="5">JKM2019</strain>
        <tissue evidence="5">Whole body</tissue>
    </source>
</reference>
<gene>
    <name evidence="5" type="ORF">HUG17_7064</name>
</gene>
<dbReference type="AlphaFoldDB" id="A0A9D4NRI9"/>
<evidence type="ECO:0000256" key="4">
    <source>
        <dbReference type="SAM" id="Phobius"/>
    </source>
</evidence>
<dbReference type="PANTHER" id="PTHR24366:SF170">
    <property type="entry name" value="RE50361P"/>
    <property type="match status" value="1"/>
</dbReference>
<evidence type="ECO:0000313" key="5">
    <source>
        <dbReference type="EMBL" id="KAH7636858.1"/>
    </source>
</evidence>
<dbReference type="Gene3D" id="3.80.10.10">
    <property type="entry name" value="Ribonuclease Inhibitor"/>
    <property type="match status" value="2"/>
</dbReference>
<dbReference type="SUPFAM" id="SSF52058">
    <property type="entry name" value="L domain-like"/>
    <property type="match status" value="1"/>
</dbReference>
<dbReference type="PANTHER" id="PTHR24366">
    <property type="entry name" value="IG(IMMUNOGLOBULIN) AND LRR(LEUCINE RICH REPEAT) DOMAINS"/>
    <property type="match status" value="1"/>
</dbReference>
<dbReference type="Proteomes" id="UP000828236">
    <property type="component" value="Unassembled WGS sequence"/>
</dbReference>
<accession>A0A9D4NRI9</accession>
<dbReference type="Pfam" id="PF13855">
    <property type="entry name" value="LRR_8"/>
    <property type="match status" value="2"/>
</dbReference>
<keyword evidence="4" id="KW-0472">Membrane</keyword>
<comment type="caution">
    <text evidence="5">The sequence shown here is derived from an EMBL/GenBank/DDBJ whole genome shotgun (WGS) entry which is preliminary data.</text>
</comment>
<dbReference type="SMART" id="SM00369">
    <property type="entry name" value="LRR_TYP"/>
    <property type="match status" value="8"/>
</dbReference>
<evidence type="ECO:0000256" key="2">
    <source>
        <dbReference type="ARBA" id="ARBA00022737"/>
    </source>
</evidence>
<name>A0A9D4NRI9_DERFA</name>
<feature type="transmembrane region" description="Helical" evidence="4">
    <location>
        <begin position="12"/>
        <end position="31"/>
    </location>
</feature>
<sequence>MNFNQNPNSSFLILAYILLIITAITITIVNGNNICGATVNFLYCNCDNHDNALEADCFTIGENISSNDPKWQWFSKYKSLKRLKLSGYNNVTLQKFPKILFQSQTLRNSLHDVVLSDLQFKTLPTGSFQNMSQLLLVDISLCSLMEIQTNAFDNLIRLEKIAMTKNNISTLPRMFRNVPSLRELFLEDNNITKFERGVFESLENLNYLTLDNNKIQTLSSYYFDGLVELNSLDLRYNQIEHLPSRVFEKLSKLEILDLSHNKIVDIDEEAFVGLKQLKELQIKNNKLKQIGTQLRVMENLIEIDLDDNEIQALSKYSFYRPDQKRFVSMKLRDNQLYCNCQLFWLKEAFEMNPENRNYNNKQRCYLGQGQYSNDLTIVQFLMDNLTIEQCTLPLPPTIATIDDDIETEPIETIDSIEENFNEKIDDLPDIPTDGDKNTEPEIIDKIDENIDDHENSADNNNNNHEPPQLNVAGFDRTNSNDNDNKDNGVCTLHSWSSALALSFLLIIIYHCP</sequence>
<dbReference type="InterPro" id="IPR001611">
    <property type="entry name" value="Leu-rich_rpt"/>
</dbReference>
<evidence type="ECO:0000256" key="3">
    <source>
        <dbReference type="SAM" id="MobiDB-lite"/>
    </source>
</evidence>
<dbReference type="EMBL" id="SDOV01000009">
    <property type="protein sequence ID" value="KAH7636858.1"/>
    <property type="molecule type" value="Genomic_DNA"/>
</dbReference>
<keyword evidence="2" id="KW-0677">Repeat</keyword>
<proteinExistence type="predicted"/>
<evidence type="ECO:0000256" key="1">
    <source>
        <dbReference type="ARBA" id="ARBA00022614"/>
    </source>
</evidence>
<reference evidence="5" key="2">
    <citation type="journal article" date="2021" name="World Allergy Organ. J.">
        <title>Chromosome-level assembly of Dermatophagoides farinae genome and transcriptome reveals two novel allergens Der f 37 and Der f 39.</title>
        <authorList>
            <person name="Chen J."/>
            <person name="Cai Z."/>
            <person name="Fan D."/>
            <person name="Hu J."/>
            <person name="Hou Y."/>
            <person name="He Y."/>
            <person name="Zhang Z."/>
            <person name="Zhao Z."/>
            <person name="Gao P."/>
            <person name="Hu W."/>
            <person name="Sun J."/>
            <person name="Li J."/>
            <person name="Ji K."/>
        </authorList>
    </citation>
    <scope>NUCLEOTIDE SEQUENCE</scope>
    <source>
        <strain evidence="5">JKM2019</strain>
    </source>
</reference>
<dbReference type="SMART" id="SM00365">
    <property type="entry name" value="LRR_SD22"/>
    <property type="match status" value="4"/>
</dbReference>
<keyword evidence="4" id="KW-1133">Transmembrane helix</keyword>
<protein>
    <submittedName>
        <fullName evidence="5">Leucine-rich transmembrane protein</fullName>
    </submittedName>
</protein>
<dbReference type="InterPro" id="IPR032675">
    <property type="entry name" value="LRR_dom_sf"/>
</dbReference>
<dbReference type="PROSITE" id="PS51450">
    <property type="entry name" value="LRR"/>
    <property type="match status" value="3"/>
</dbReference>
<keyword evidence="4 5" id="KW-0812">Transmembrane</keyword>